<dbReference type="RefSeq" id="WP_132110656.1">
    <property type="nucleotide sequence ID" value="NZ_SMFO01000005.1"/>
</dbReference>
<dbReference type="InterPro" id="IPR036953">
    <property type="entry name" value="GreA/GreB_C_sf"/>
</dbReference>
<evidence type="ECO:0000313" key="2">
    <source>
        <dbReference type="EMBL" id="TDE04093.1"/>
    </source>
</evidence>
<dbReference type="GO" id="GO:0006354">
    <property type="term" value="P:DNA-templated transcription elongation"/>
    <property type="evidence" value="ECO:0007669"/>
    <property type="project" value="TreeGrafter"/>
</dbReference>
<dbReference type="EMBL" id="SMFO01000005">
    <property type="protein sequence ID" value="TDE04093.1"/>
    <property type="molecule type" value="Genomic_DNA"/>
</dbReference>
<keyword evidence="2" id="KW-0251">Elongation factor</keyword>
<dbReference type="Proteomes" id="UP000294597">
    <property type="component" value="Unassembled WGS sequence"/>
</dbReference>
<accession>A0A4R5D1M7</accession>
<dbReference type="PANTHER" id="PTHR30437:SF5">
    <property type="entry name" value="REGULATOR OF NUCLEOSIDE DIPHOSPHATE KINASE"/>
    <property type="match status" value="1"/>
</dbReference>
<dbReference type="AlphaFoldDB" id="A0A4R5D1M7"/>
<dbReference type="GO" id="GO:0003746">
    <property type="term" value="F:translation elongation factor activity"/>
    <property type="evidence" value="ECO:0007669"/>
    <property type="project" value="UniProtKB-KW"/>
</dbReference>
<dbReference type="GO" id="GO:0003677">
    <property type="term" value="F:DNA binding"/>
    <property type="evidence" value="ECO:0007669"/>
    <property type="project" value="InterPro"/>
</dbReference>
<sequence>MKYGQLIVDKREYDLLKDNIANYKSQDDKIYRDSIKKLNFQLESAKIVEDGMIPEDVIRYNSIVSIETPSFGERSYQIVTPDKGNIQQNKISVLSPMAIALFGYATGDEIEWHFPSGMNKVNIIGVKQQVGPLENEMV</sequence>
<name>A0A4R5D1M7_9FLAO</name>
<protein>
    <submittedName>
        <fullName evidence="2">GreA/GreB family elongation factor</fullName>
    </submittedName>
</protein>
<feature type="domain" description="Transcription elongation factor GreA/GreB C-terminal" evidence="1">
    <location>
        <begin position="54"/>
        <end position="127"/>
    </location>
</feature>
<keyword evidence="3" id="KW-1185">Reference proteome</keyword>
<gene>
    <name evidence="2" type="ORF">E0F98_09055</name>
</gene>
<organism evidence="2 3">
    <name type="scientific">Flavobacterium hiemivividum</name>
    <dbReference type="NCBI Taxonomy" id="2541734"/>
    <lineage>
        <taxon>Bacteria</taxon>
        <taxon>Pseudomonadati</taxon>
        <taxon>Bacteroidota</taxon>
        <taxon>Flavobacteriia</taxon>
        <taxon>Flavobacteriales</taxon>
        <taxon>Flavobacteriaceae</taxon>
        <taxon>Flavobacterium</taxon>
    </lineage>
</organism>
<dbReference type="SUPFAM" id="SSF54534">
    <property type="entry name" value="FKBP-like"/>
    <property type="match status" value="1"/>
</dbReference>
<dbReference type="InterPro" id="IPR001437">
    <property type="entry name" value="Tscrpt_elong_fac_GreA/B_C"/>
</dbReference>
<dbReference type="GO" id="GO:0032784">
    <property type="term" value="P:regulation of DNA-templated transcription elongation"/>
    <property type="evidence" value="ECO:0007669"/>
    <property type="project" value="InterPro"/>
</dbReference>
<dbReference type="GO" id="GO:0070063">
    <property type="term" value="F:RNA polymerase binding"/>
    <property type="evidence" value="ECO:0007669"/>
    <property type="project" value="InterPro"/>
</dbReference>
<dbReference type="InterPro" id="IPR023459">
    <property type="entry name" value="Tscrpt_elong_fac_GreA/B_fam"/>
</dbReference>
<proteinExistence type="predicted"/>
<reference evidence="2 3" key="1">
    <citation type="submission" date="2019-03" db="EMBL/GenBank/DDBJ databases">
        <title>Flavobacterium TSA-D2 sp. nov., isolated from arctic soil.</title>
        <authorList>
            <person name="Chaudhary D.K."/>
        </authorList>
    </citation>
    <scope>NUCLEOTIDE SEQUENCE [LARGE SCALE GENOMIC DNA]</scope>
    <source>
        <strain evidence="2 3">TSA-D2</strain>
    </source>
</reference>
<comment type="caution">
    <text evidence="2">The sequence shown here is derived from an EMBL/GenBank/DDBJ whole genome shotgun (WGS) entry which is preliminary data.</text>
</comment>
<evidence type="ECO:0000313" key="3">
    <source>
        <dbReference type="Proteomes" id="UP000294597"/>
    </source>
</evidence>
<dbReference type="Gene3D" id="3.10.50.30">
    <property type="entry name" value="Transcription elongation factor, GreA/GreB, C-terminal domain"/>
    <property type="match status" value="1"/>
</dbReference>
<keyword evidence="2" id="KW-0648">Protein biosynthesis</keyword>
<dbReference type="PANTHER" id="PTHR30437">
    <property type="entry name" value="TRANSCRIPTION ELONGATION FACTOR GREA"/>
    <property type="match status" value="1"/>
</dbReference>
<dbReference type="Pfam" id="PF01272">
    <property type="entry name" value="GreA_GreB"/>
    <property type="match status" value="1"/>
</dbReference>
<evidence type="ECO:0000259" key="1">
    <source>
        <dbReference type="Pfam" id="PF01272"/>
    </source>
</evidence>